<evidence type="ECO:0000313" key="1">
    <source>
        <dbReference type="EMBL" id="MCW3804287.1"/>
    </source>
</evidence>
<sequence>MKNFILLAILASILNSCLEPLDSSTYGNHSKLLVVDGSISNQPGPYTVKLTYSKENILDTVEYINDASVYIIDETSNEIGFTLTDDGTYSSPVDFQAQIGKSYKLKIITHNPDNNYESSFCTIKEPSCIENIGLKAGMAIDEINNKEEKAVVISIDASVCSNDETFLRWTIDEDWVFDLPTPLYYKMIGESEFDYNTDVIKSCYQHDRMQGITLYSFKNQASNQIIGNNIYAVPISSRRFSRRYRATIKQHSISEEEFDYWRKLKDSSEDTGDLFGKQPIGIESNITCTTNKDEKVLGYFQTSGITQQEIYVTTNKLKDLGLERYIRRDCIPDTISPSATRTLYEQYLFLETHSSMIFYRPLYDKMGMGVIGLLYTTPRCSSCDANQASAFPPENWIEKD</sequence>
<proteinExistence type="predicted"/>
<dbReference type="EMBL" id="JAPDPI010000002">
    <property type="protein sequence ID" value="MCW3804287.1"/>
    <property type="molecule type" value="Genomic_DNA"/>
</dbReference>
<dbReference type="RefSeq" id="WP_301197512.1">
    <property type="nucleotide sequence ID" value="NZ_JAPDPI010000002.1"/>
</dbReference>
<evidence type="ECO:0000313" key="2">
    <source>
        <dbReference type="Proteomes" id="UP001207408"/>
    </source>
</evidence>
<protein>
    <submittedName>
        <fullName evidence="1">DUF4249 domain-containing protein</fullName>
    </submittedName>
</protein>
<keyword evidence="2" id="KW-1185">Reference proteome</keyword>
<dbReference type="Pfam" id="PF14054">
    <property type="entry name" value="DUF4249"/>
    <property type="match status" value="1"/>
</dbReference>
<name>A0AAE3MBV5_9BACT</name>
<dbReference type="InterPro" id="IPR025345">
    <property type="entry name" value="DUF4249"/>
</dbReference>
<reference evidence="1" key="1">
    <citation type="submission" date="2022-10" db="EMBL/GenBank/DDBJ databases">
        <authorList>
            <person name="Yu W.X."/>
        </authorList>
    </citation>
    <scope>NUCLEOTIDE SEQUENCE</scope>
    <source>
        <strain evidence="1">D04</strain>
    </source>
</reference>
<organism evidence="1 2">
    <name type="scientific">Plebeiibacterium marinum</name>
    <dbReference type="NCBI Taxonomy" id="2992111"/>
    <lineage>
        <taxon>Bacteria</taxon>
        <taxon>Pseudomonadati</taxon>
        <taxon>Bacteroidota</taxon>
        <taxon>Bacteroidia</taxon>
        <taxon>Marinilabiliales</taxon>
        <taxon>Marinilabiliaceae</taxon>
        <taxon>Plebeiibacterium</taxon>
    </lineage>
</organism>
<dbReference type="AlphaFoldDB" id="A0AAE3MBV5"/>
<accession>A0AAE3MBV5</accession>
<comment type="caution">
    <text evidence="1">The sequence shown here is derived from an EMBL/GenBank/DDBJ whole genome shotgun (WGS) entry which is preliminary data.</text>
</comment>
<gene>
    <name evidence="1" type="ORF">OM074_01550</name>
</gene>
<dbReference type="Proteomes" id="UP001207408">
    <property type="component" value="Unassembled WGS sequence"/>
</dbReference>